<dbReference type="KEGG" id="pco:PHACADRAFT_214609"/>
<sequence length="151" mass="16612">MPLWARDLHEVDKPSIPRPAATLCTPYSPLRDHTRPAAAPPVALSYLAPYISVAEQGVCELLDPNDVQGSVIYLFLMPSFAKNDVSCILELTNRNRRAGSSVELLLITHPSLQVAFSRIGLNVLGVKNATSDQRFDTYVVHDDKSPLNDQS</sequence>
<dbReference type="GeneID" id="18913546"/>
<dbReference type="RefSeq" id="XP_007402556.1">
    <property type="nucleotide sequence ID" value="XM_007402494.1"/>
</dbReference>
<reference evidence="1 2" key="1">
    <citation type="journal article" date="2012" name="BMC Genomics">
        <title>Comparative genomics of the white-rot fungi, Phanerochaete carnosa and P. chrysosporium, to elucidate the genetic basis of the distinct wood types they colonize.</title>
        <authorList>
            <person name="Suzuki H."/>
            <person name="MacDonald J."/>
            <person name="Syed K."/>
            <person name="Salamov A."/>
            <person name="Hori C."/>
            <person name="Aerts A."/>
            <person name="Henrissat B."/>
            <person name="Wiebenga A."/>
            <person name="vanKuyk P.A."/>
            <person name="Barry K."/>
            <person name="Lindquist E."/>
            <person name="LaButti K."/>
            <person name="Lapidus A."/>
            <person name="Lucas S."/>
            <person name="Coutinho P."/>
            <person name="Gong Y."/>
            <person name="Samejima M."/>
            <person name="Mahadevan R."/>
            <person name="Abou-Zaid M."/>
            <person name="de Vries R.P."/>
            <person name="Igarashi K."/>
            <person name="Yadav J.S."/>
            <person name="Grigoriev I.V."/>
            <person name="Master E.R."/>
        </authorList>
    </citation>
    <scope>NUCLEOTIDE SEQUENCE [LARGE SCALE GENOMIC DNA]</scope>
    <source>
        <strain evidence="1 2">HHB-10118-sp</strain>
    </source>
</reference>
<protein>
    <submittedName>
        <fullName evidence="1">Uncharacterized protein</fullName>
    </submittedName>
</protein>
<dbReference type="AlphaFoldDB" id="K5VQQ4"/>
<gene>
    <name evidence="1" type="ORF">PHACADRAFT_214609</name>
</gene>
<name>K5VQQ4_PHACS</name>
<organism evidence="1 2">
    <name type="scientific">Phanerochaete carnosa (strain HHB-10118-sp)</name>
    <name type="common">White-rot fungus</name>
    <name type="synonym">Peniophora carnosa</name>
    <dbReference type="NCBI Taxonomy" id="650164"/>
    <lineage>
        <taxon>Eukaryota</taxon>
        <taxon>Fungi</taxon>
        <taxon>Dikarya</taxon>
        <taxon>Basidiomycota</taxon>
        <taxon>Agaricomycotina</taxon>
        <taxon>Agaricomycetes</taxon>
        <taxon>Polyporales</taxon>
        <taxon>Phanerochaetaceae</taxon>
        <taxon>Phanerochaete</taxon>
    </lineage>
</organism>
<accession>K5VQQ4</accession>
<dbReference type="HOGENOM" id="CLU_1732117_0_0_1"/>
<evidence type="ECO:0000313" key="2">
    <source>
        <dbReference type="Proteomes" id="UP000008370"/>
    </source>
</evidence>
<dbReference type="Proteomes" id="UP000008370">
    <property type="component" value="Unassembled WGS sequence"/>
</dbReference>
<proteinExistence type="predicted"/>
<keyword evidence="2" id="KW-1185">Reference proteome</keyword>
<dbReference type="EMBL" id="JH930661">
    <property type="protein sequence ID" value="EKM48894.1"/>
    <property type="molecule type" value="Genomic_DNA"/>
</dbReference>
<evidence type="ECO:0000313" key="1">
    <source>
        <dbReference type="EMBL" id="EKM48894.1"/>
    </source>
</evidence>
<dbReference type="OrthoDB" id="3207336at2759"/>
<dbReference type="InParanoid" id="K5VQQ4"/>